<name>A0A6P2CFP0_9NOCA</name>
<comment type="similarity">
    <text evidence="2">Belongs to the class-I pyridoxal-phosphate-dependent aminotransferase family.</text>
</comment>
<dbReference type="Gene3D" id="3.90.1150.10">
    <property type="entry name" value="Aspartate Aminotransferase, domain 1"/>
    <property type="match status" value="1"/>
</dbReference>
<gene>
    <name evidence="8" type="ORF">DW322_10290</name>
</gene>
<keyword evidence="6" id="KW-0663">Pyridoxal phosphate</keyword>
<dbReference type="Gene3D" id="3.40.640.10">
    <property type="entry name" value="Type I PLP-dependent aspartate aminotransferase-like (Major domain)"/>
    <property type="match status" value="1"/>
</dbReference>
<dbReference type="InterPro" id="IPR015422">
    <property type="entry name" value="PyrdxlP-dep_Trfase_small"/>
</dbReference>
<dbReference type="FunFam" id="3.40.640.10:FF:000053">
    <property type="entry name" value="Aminotransferase, class I"/>
    <property type="match status" value="1"/>
</dbReference>
<keyword evidence="5 8" id="KW-0808">Transferase</keyword>
<dbReference type="GO" id="GO:0030170">
    <property type="term" value="F:pyridoxal phosphate binding"/>
    <property type="evidence" value="ECO:0007669"/>
    <property type="project" value="InterPro"/>
</dbReference>
<evidence type="ECO:0000256" key="6">
    <source>
        <dbReference type="ARBA" id="ARBA00022898"/>
    </source>
</evidence>
<dbReference type="InterPro" id="IPR050859">
    <property type="entry name" value="Class-I_PLP-dep_aminotransf"/>
</dbReference>
<evidence type="ECO:0000256" key="3">
    <source>
        <dbReference type="ARBA" id="ARBA00011738"/>
    </source>
</evidence>
<evidence type="ECO:0000256" key="4">
    <source>
        <dbReference type="ARBA" id="ARBA00022576"/>
    </source>
</evidence>
<dbReference type="GO" id="GO:0008483">
    <property type="term" value="F:transaminase activity"/>
    <property type="evidence" value="ECO:0007669"/>
    <property type="project" value="UniProtKB-KW"/>
</dbReference>
<keyword evidence="4 8" id="KW-0032">Aminotransferase</keyword>
<dbReference type="SUPFAM" id="SSF53383">
    <property type="entry name" value="PLP-dependent transferases"/>
    <property type="match status" value="1"/>
</dbReference>
<proteinExistence type="inferred from homology"/>
<dbReference type="CDD" id="cd00609">
    <property type="entry name" value="AAT_like"/>
    <property type="match status" value="1"/>
</dbReference>
<dbReference type="InterPro" id="IPR015421">
    <property type="entry name" value="PyrdxlP-dep_Trfase_major"/>
</dbReference>
<feature type="domain" description="Aminotransferase class I/classII large" evidence="7">
    <location>
        <begin position="56"/>
        <end position="392"/>
    </location>
</feature>
<comment type="caution">
    <text evidence="8">The sequence shown here is derived from an EMBL/GenBank/DDBJ whole genome shotgun (WGS) entry which is preliminary data.</text>
</comment>
<evidence type="ECO:0000256" key="2">
    <source>
        <dbReference type="ARBA" id="ARBA00007441"/>
    </source>
</evidence>
<dbReference type="PANTHER" id="PTHR42790">
    <property type="entry name" value="AMINOTRANSFERASE"/>
    <property type="match status" value="1"/>
</dbReference>
<protein>
    <submittedName>
        <fullName evidence="8">PLP-dependent aminotransferase family protein</fullName>
    </submittedName>
</protein>
<organism evidence="8 9">
    <name type="scientific">Rhodococcus rhodnii</name>
    <dbReference type="NCBI Taxonomy" id="38312"/>
    <lineage>
        <taxon>Bacteria</taxon>
        <taxon>Bacillati</taxon>
        <taxon>Actinomycetota</taxon>
        <taxon>Actinomycetes</taxon>
        <taxon>Mycobacteriales</taxon>
        <taxon>Nocardiaceae</taxon>
        <taxon>Rhodococcus</taxon>
    </lineage>
</organism>
<comment type="cofactor">
    <cofactor evidence="1">
        <name>pyridoxal 5'-phosphate</name>
        <dbReference type="ChEBI" id="CHEBI:597326"/>
    </cofactor>
</comment>
<dbReference type="InterPro" id="IPR015424">
    <property type="entry name" value="PyrdxlP-dep_Trfase"/>
</dbReference>
<evidence type="ECO:0000313" key="8">
    <source>
        <dbReference type="EMBL" id="TXG90541.1"/>
    </source>
</evidence>
<dbReference type="Pfam" id="PF00155">
    <property type="entry name" value="Aminotran_1_2"/>
    <property type="match status" value="1"/>
</dbReference>
<dbReference type="EMBL" id="QRCM01000001">
    <property type="protein sequence ID" value="TXG90541.1"/>
    <property type="molecule type" value="Genomic_DNA"/>
</dbReference>
<dbReference type="AlphaFoldDB" id="A0A6P2CFP0"/>
<accession>A0A6P2CFP0</accession>
<evidence type="ECO:0000313" key="9">
    <source>
        <dbReference type="Proteomes" id="UP000471120"/>
    </source>
</evidence>
<dbReference type="Proteomes" id="UP000471120">
    <property type="component" value="Unassembled WGS sequence"/>
</dbReference>
<evidence type="ECO:0000259" key="7">
    <source>
        <dbReference type="Pfam" id="PF00155"/>
    </source>
</evidence>
<dbReference type="GO" id="GO:1901605">
    <property type="term" value="P:alpha-amino acid metabolic process"/>
    <property type="evidence" value="ECO:0007669"/>
    <property type="project" value="TreeGrafter"/>
</dbReference>
<reference evidence="8 9" key="1">
    <citation type="submission" date="2018-07" db="EMBL/GenBank/DDBJ databases">
        <title>Genome sequence of Rhodococcus rhodnii ATCC 35071 from Rhodnius prolixus.</title>
        <authorList>
            <person name="Patel V."/>
            <person name="Vogel K.J."/>
        </authorList>
    </citation>
    <scope>NUCLEOTIDE SEQUENCE [LARGE SCALE GENOMIC DNA]</scope>
    <source>
        <strain evidence="8 9">ATCC 35071</strain>
    </source>
</reference>
<dbReference type="InterPro" id="IPR004839">
    <property type="entry name" value="Aminotransferase_I/II_large"/>
</dbReference>
<sequence>MLTGVLVPTLSCRIADLRGSAIRDLLSLTARPEILSLAGGLPALELVPHERISTVLAEVGADPRAWQYGETAGAGLLREVLAARETARLGRAVGVDEIVVTHGSQQALSLLAQVLVDPGDPVIVESPVYPGAAGAFAAAGATLVGVPLDGDGMQTEILEEYLAEGLRPRVLHTVSTFHNPGGAVLAAPRRRRLAELAERYDFWIVEDDPYGDLWFDSPPPDPVAAHSTRVLRLSSASKTLAPALRVGWLHGDRAVCAGVERLKQSADLCGSTLTQLVCARLLADGRWFDAHLGRVRRDYAARADALVAALRARFGDALWLEPVRGGMFAWGRFGDGTDTDRLLRTAVEHGVAFVPGSAFAVGEEDAAQLRSSLRLSFATCLPDTLVEAADRLALAHAQS</sequence>
<dbReference type="PANTHER" id="PTHR42790:SF19">
    <property type="entry name" value="KYNURENINE_ALPHA-AMINOADIPATE AMINOTRANSFERASE, MITOCHONDRIAL"/>
    <property type="match status" value="1"/>
</dbReference>
<comment type="subunit">
    <text evidence="3">Homodimer.</text>
</comment>
<evidence type="ECO:0000256" key="5">
    <source>
        <dbReference type="ARBA" id="ARBA00022679"/>
    </source>
</evidence>
<evidence type="ECO:0000256" key="1">
    <source>
        <dbReference type="ARBA" id="ARBA00001933"/>
    </source>
</evidence>